<evidence type="ECO:0000259" key="4">
    <source>
        <dbReference type="PROSITE" id="PS50835"/>
    </source>
</evidence>
<evidence type="ECO:0000313" key="6">
    <source>
        <dbReference type="Proteomes" id="UP000645828"/>
    </source>
</evidence>
<keyword evidence="6" id="KW-1185">Reference proteome</keyword>
<feature type="signal peptide" evidence="3">
    <location>
        <begin position="1"/>
        <end position="20"/>
    </location>
</feature>
<sequence>MGTPALCLLGVFCLLGPTSGHYTLFWYRQTSGQEPKLLIYFSNKALMDDSGMPKKWFSAEMPDDSFSILEIQPTEPRDSATYLCASSVDTALQSNPFPPPAVLSKGLSCCFTKRNERLWGSDRTENAKVST</sequence>
<dbReference type="InterPro" id="IPR007110">
    <property type="entry name" value="Ig-like_dom"/>
</dbReference>
<name>A0A811YWM3_NYCPR</name>
<dbReference type="InterPro" id="IPR013106">
    <property type="entry name" value="Ig_V-set"/>
</dbReference>
<dbReference type="PROSITE" id="PS50835">
    <property type="entry name" value="IG_LIKE"/>
    <property type="match status" value="1"/>
</dbReference>
<feature type="chain" id="PRO_5032343412" evidence="3">
    <location>
        <begin position="21"/>
        <end position="131"/>
    </location>
</feature>
<keyword evidence="1 3" id="KW-0732">Signal</keyword>
<proteinExistence type="predicted"/>
<dbReference type="Gene3D" id="2.60.40.10">
    <property type="entry name" value="Immunoglobulins"/>
    <property type="match status" value="1"/>
</dbReference>
<dbReference type="GO" id="GO:0007166">
    <property type="term" value="P:cell surface receptor signaling pathway"/>
    <property type="evidence" value="ECO:0007669"/>
    <property type="project" value="TreeGrafter"/>
</dbReference>
<accession>A0A811YWM3</accession>
<dbReference type="InterPro" id="IPR050413">
    <property type="entry name" value="TCR_beta_variable"/>
</dbReference>
<feature type="domain" description="Ig-like" evidence="4">
    <location>
        <begin position="1"/>
        <end position="84"/>
    </location>
</feature>
<dbReference type="SUPFAM" id="SSF48726">
    <property type="entry name" value="Immunoglobulin"/>
    <property type="match status" value="1"/>
</dbReference>
<keyword evidence="2" id="KW-0391">Immunity</keyword>
<dbReference type="EMBL" id="CAJHUB010000749">
    <property type="protein sequence ID" value="CAD7680612.1"/>
    <property type="molecule type" value="Genomic_DNA"/>
</dbReference>
<organism evidence="5 6">
    <name type="scientific">Nyctereutes procyonoides</name>
    <name type="common">Raccoon dog</name>
    <name type="synonym">Canis procyonoides</name>
    <dbReference type="NCBI Taxonomy" id="34880"/>
    <lineage>
        <taxon>Eukaryota</taxon>
        <taxon>Metazoa</taxon>
        <taxon>Chordata</taxon>
        <taxon>Craniata</taxon>
        <taxon>Vertebrata</taxon>
        <taxon>Euteleostomi</taxon>
        <taxon>Mammalia</taxon>
        <taxon>Eutheria</taxon>
        <taxon>Laurasiatheria</taxon>
        <taxon>Carnivora</taxon>
        <taxon>Caniformia</taxon>
        <taxon>Canidae</taxon>
        <taxon>Nyctereutes</taxon>
    </lineage>
</organism>
<dbReference type="GO" id="GO:0005886">
    <property type="term" value="C:plasma membrane"/>
    <property type="evidence" value="ECO:0007669"/>
    <property type="project" value="TreeGrafter"/>
</dbReference>
<dbReference type="Pfam" id="PF07686">
    <property type="entry name" value="V-set"/>
    <property type="match status" value="1"/>
</dbReference>
<evidence type="ECO:0000256" key="2">
    <source>
        <dbReference type="ARBA" id="ARBA00022859"/>
    </source>
</evidence>
<dbReference type="PANTHER" id="PTHR23268:SF14">
    <property type="entry name" value="T CELL RECEPTOR BETA VARIABLE 12-3-RELATED"/>
    <property type="match status" value="1"/>
</dbReference>
<evidence type="ECO:0000256" key="1">
    <source>
        <dbReference type="ARBA" id="ARBA00022729"/>
    </source>
</evidence>
<dbReference type="InterPro" id="IPR036179">
    <property type="entry name" value="Ig-like_dom_sf"/>
</dbReference>
<dbReference type="Proteomes" id="UP000645828">
    <property type="component" value="Unassembled WGS sequence"/>
</dbReference>
<dbReference type="AlphaFoldDB" id="A0A811YWM3"/>
<dbReference type="PANTHER" id="PTHR23268">
    <property type="entry name" value="T-CELL RECEPTOR BETA CHAIN"/>
    <property type="match status" value="1"/>
</dbReference>
<comment type="caution">
    <text evidence="5">The sequence shown here is derived from an EMBL/GenBank/DDBJ whole genome shotgun (WGS) entry which is preliminary data.</text>
</comment>
<evidence type="ECO:0000256" key="3">
    <source>
        <dbReference type="SAM" id="SignalP"/>
    </source>
</evidence>
<dbReference type="GO" id="GO:0002376">
    <property type="term" value="P:immune system process"/>
    <property type="evidence" value="ECO:0007669"/>
    <property type="project" value="UniProtKB-KW"/>
</dbReference>
<gene>
    <name evidence="5" type="ORF">NYPRO_LOCUS13404</name>
</gene>
<dbReference type="InterPro" id="IPR013783">
    <property type="entry name" value="Ig-like_fold"/>
</dbReference>
<evidence type="ECO:0000313" key="5">
    <source>
        <dbReference type="EMBL" id="CAD7680612.1"/>
    </source>
</evidence>
<protein>
    <submittedName>
        <fullName evidence="5">(raccoon dog) hypothetical protein</fullName>
    </submittedName>
</protein>
<reference evidence="5" key="1">
    <citation type="submission" date="2020-12" db="EMBL/GenBank/DDBJ databases">
        <authorList>
            <consortium name="Molecular Ecology Group"/>
        </authorList>
    </citation>
    <scope>NUCLEOTIDE SEQUENCE</scope>
    <source>
        <strain evidence="5">TBG_1078</strain>
    </source>
</reference>